<evidence type="ECO:0000256" key="9">
    <source>
        <dbReference type="ARBA" id="ARBA00023316"/>
    </source>
</evidence>
<evidence type="ECO:0000313" key="13">
    <source>
        <dbReference type="EMBL" id="BAZ94409.1"/>
    </source>
</evidence>
<dbReference type="GO" id="GO:0006508">
    <property type="term" value="P:proteolysis"/>
    <property type="evidence" value="ECO:0007669"/>
    <property type="project" value="UniProtKB-KW"/>
</dbReference>
<dbReference type="Pfam" id="PF05951">
    <property type="entry name" value="Peptidase_M15_2"/>
    <property type="match status" value="1"/>
</dbReference>
<proteinExistence type="inferred from homology"/>
<dbReference type="PANTHER" id="PTHR37425">
    <property type="match status" value="1"/>
</dbReference>
<comment type="pathway">
    <text evidence="2">Cell wall biogenesis; cell wall polysaccharide biosynthesis.</text>
</comment>
<evidence type="ECO:0000256" key="12">
    <source>
        <dbReference type="SAM" id="SignalP"/>
    </source>
</evidence>
<dbReference type="KEGG" id="ttc:FOKN1_2029"/>
<dbReference type="InterPro" id="IPR009045">
    <property type="entry name" value="Zn_M74/Hedgehog-like"/>
</dbReference>
<evidence type="ECO:0000313" key="14">
    <source>
        <dbReference type="Proteomes" id="UP000218765"/>
    </source>
</evidence>
<dbReference type="PROSITE" id="PS51318">
    <property type="entry name" value="TAT"/>
    <property type="match status" value="1"/>
</dbReference>
<accession>A0A1Z4VS00</accession>
<dbReference type="GO" id="GO:0046872">
    <property type="term" value="F:metal ion binding"/>
    <property type="evidence" value="ECO:0007669"/>
    <property type="project" value="UniProtKB-KW"/>
</dbReference>
<keyword evidence="8" id="KW-0482">Metalloprotease</keyword>
<comment type="cofactor">
    <cofactor evidence="1">
        <name>Zn(2+)</name>
        <dbReference type="ChEBI" id="CHEBI:29105"/>
    </cofactor>
</comment>
<dbReference type="CDD" id="cd14844">
    <property type="entry name" value="Zn-DD-carboxypeptidase_like"/>
    <property type="match status" value="1"/>
</dbReference>
<evidence type="ECO:0000256" key="1">
    <source>
        <dbReference type="ARBA" id="ARBA00001947"/>
    </source>
</evidence>
<dbReference type="EMBL" id="AP018052">
    <property type="protein sequence ID" value="BAZ94409.1"/>
    <property type="molecule type" value="Genomic_DNA"/>
</dbReference>
<evidence type="ECO:0000256" key="11">
    <source>
        <dbReference type="ARBA" id="ARBA00093666"/>
    </source>
</evidence>
<dbReference type="OrthoDB" id="9782994at2"/>
<name>A0A1Z4VS00_9GAMM</name>
<feature type="chain" id="PRO_5012599773" description="Murein endopeptidase K" evidence="12">
    <location>
        <begin position="29"/>
        <end position="180"/>
    </location>
</feature>
<dbReference type="AlphaFoldDB" id="A0A1Z4VS00"/>
<evidence type="ECO:0000256" key="5">
    <source>
        <dbReference type="ARBA" id="ARBA00022729"/>
    </source>
</evidence>
<organism evidence="13 14">
    <name type="scientific">Thiohalobacter thiocyanaticus</name>
    <dbReference type="NCBI Taxonomy" id="585455"/>
    <lineage>
        <taxon>Bacteria</taxon>
        <taxon>Pseudomonadati</taxon>
        <taxon>Pseudomonadota</taxon>
        <taxon>Gammaproteobacteria</taxon>
        <taxon>Thiohalobacterales</taxon>
        <taxon>Thiohalobacteraceae</taxon>
        <taxon>Thiohalobacter</taxon>
    </lineage>
</organism>
<keyword evidence="6" id="KW-0378">Hydrolase</keyword>
<evidence type="ECO:0000256" key="8">
    <source>
        <dbReference type="ARBA" id="ARBA00023049"/>
    </source>
</evidence>
<keyword evidence="5 12" id="KW-0732">Signal</keyword>
<evidence type="ECO:0000256" key="7">
    <source>
        <dbReference type="ARBA" id="ARBA00022833"/>
    </source>
</evidence>
<comment type="similarity">
    <text evidence="10">Belongs to the peptidase M15 family.</text>
</comment>
<protein>
    <recommendedName>
        <fullName evidence="11">Murein endopeptidase K</fullName>
    </recommendedName>
</protein>
<evidence type="ECO:0000256" key="6">
    <source>
        <dbReference type="ARBA" id="ARBA00022801"/>
    </source>
</evidence>
<dbReference type="PANTHER" id="PTHR37425:SF1">
    <property type="entry name" value="OUTER MEMBRANE PROTEIN"/>
    <property type="match status" value="1"/>
</dbReference>
<dbReference type="SUPFAM" id="SSF55166">
    <property type="entry name" value="Hedgehog/DD-peptidase"/>
    <property type="match status" value="1"/>
</dbReference>
<evidence type="ECO:0000256" key="4">
    <source>
        <dbReference type="ARBA" id="ARBA00022723"/>
    </source>
</evidence>
<keyword evidence="14" id="KW-1185">Reference proteome</keyword>
<dbReference type="InterPro" id="IPR006311">
    <property type="entry name" value="TAT_signal"/>
</dbReference>
<evidence type="ECO:0000256" key="3">
    <source>
        <dbReference type="ARBA" id="ARBA00022670"/>
    </source>
</evidence>
<keyword evidence="4" id="KW-0479">Metal-binding</keyword>
<feature type="signal peptide" evidence="12">
    <location>
        <begin position="1"/>
        <end position="28"/>
    </location>
</feature>
<evidence type="ECO:0000256" key="10">
    <source>
        <dbReference type="ARBA" id="ARBA00093448"/>
    </source>
</evidence>
<evidence type="ECO:0000256" key="2">
    <source>
        <dbReference type="ARBA" id="ARBA00004776"/>
    </source>
</evidence>
<dbReference type="GO" id="GO:0071555">
    <property type="term" value="P:cell wall organization"/>
    <property type="evidence" value="ECO:0007669"/>
    <property type="project" value="UniProtKB-KW"/>
</dbReference>
<dbReference type="GO" id="GO:0008237">
    <property type="term" value="F:metallopeptidase activity"/>
    <property type="evidence" value="ECO:0007669"/>
    <property type="project" value="UniProtKB-KW"/>
</dbReference>
<dbReference type="RefSeq" id="WP_096366506.1">
    <property type="nucleotide sequence ID" value="NZ_AP018052.1"/>
</dbReference>
<keyword evidence="9" id="KW-0961">Cell wall biogenesis/degradation</keyword>
<dbReference type="InterPro" id="IPR010275">
    <property type="entry name" value="MepK"/>
</dbReference>
<reference evidence="13 14" key="1">
    <citation type="submission" date="2017-05" db="EMBL/GenBank/DDBJ databases">
        <title>Thiocyanate degradation by Thiohalobacter thiocyanaticus FOKN1.</title>
        <authorList>
            <person name="Oshiki M."/>
            <person name="Fukushima T."/>
            <person name="Kawano S."/>
            <person name="Nakagawa J."/>
        </authorList>
    </citation>
    <scope>NUCLEOTIDE SEQUENCE [LARGE SCALE GENOMIC DNA]</scope>
    <source>
        <strain evidence="13 14">FOKN1</strain>
    </source>
</reference>
<gene>
    <name evidence="13" type="ORF">FOKN1_2029</name>
</gene>
<keyword evidence="3" id="KW-0645">Protease</keyword>
<keyword evidence="7" id="KW-0862">Zinc</keyword>
<dbReference type="Proteomes" id="UP000218765">
    <property type="component" value="Chromosome"/>
</dbReference>
<sequence>MTKHLNRRGFIKNIAGLGALLSSPAALARIGTPTRRELALHNLHTGESTEVVYWRDGDYASSALTDLNHLLRDHRSGEVWEMDPALLDQLYVLQRSVGVERPYHVISGYRSPATNAMLSSQSNGVAKRSLHMQGRAIDVRLPGVKLSRLREAALALQAGGVGYYPKSNFIHLDTGRVRFW</sequence>
<dbReference type="Gene3D" id="3.30.1380.10">
    <property type="match status" value="1"/>
</dbReference>